<protein>
    <submittedName>
        <fullName evidence="1">Chaperone-modulator protein CbpM</fullName>
    </submittedName>
</protein>
<reference evidence="1" key="1">
    <citation type="submission" date="2021-04" db="EMBL/GenBank/DDBJ databases">
        <authorList>
            <person name="Hornung B."/>
        </authorList>
    </citation>
    <scope>NUCLEOTIDE SEQUENCE</scope>
    <source>
        <strain evidence="1">G5G6</strain>
    </source>
</reference>
<dbReference type="EMBL" id="CAJQUM010000001">
    <property type="protein sequence ID" value="CAG4883242.1"/>
    <property type="molecule type" value="Genomic_DNA"/>
</dbReference>
<gene>
    <name evidence="1" type="ORF">GTOL_11124</name>
</gene>
<dbReference type="AlphaFoldDB" id="A0A916N8G7"/>
<evidence type="ECO:0000313" key="1">
    <source>
        <dbReference type="EMBL" id="CAG4883242.1"/>
    </source>
</evidence>
<dbReference type="Gene3D" id="1.10.1660.10">
    <property type="match status" value="1"/>
</dbReference>
<dbReference type="Pfam" id="PF13591">
    <property type="entry name" value="MerR_2"/>
    <property type="match status" value="1"/>
</dbReference>
<comment type="caution">
    <text evidence="1">The sequence shown here is derived from an EMBL/GenBank/DDBJ whole genome shotgun (WGS) entry which is preliminary data.</text>
</comment>
<keyword evidence="2" id="KW-1185">Reference proteome</keyword>
<proteinExistence type="predicted"/>
<sequence>MSETITTYLNGQVVEEELRLTLTELCHACGITEEQLMLLVSDGVIEPTGQQPQDWQFVGPSLRRARLAVRLTQDLEINAAGVALALDLIDEINDLRARLRRSGRA</sequence>
<evidence type="ECO:0000313" key="2">
    <source>
        <dbReference type="Proteomes" id="UP000742786"/>
    </source>
</evidence>
<organism evidence="1 2">
    <name type="scientific">Georgfuchsia toluolica</name>
    <dbReference type="NCBI Taxonomy" id="424218"/>
    <lineage>
        <taxon>Bacteria</taxon>
        <taxon>Pseudomonadati</taxon>
        <taxon>Pseudomonadota</taxon>
        <taxon>Betaproteobacteria</taxon>
        <taxon>Nitrosomonadales</taxon>
        <taxon>Sterolibacteriaceae</taxon>
        <taxon>Georgfuchsia</taxon>
    </lineage>
</organism>
<dbReference type="RefSeq" id="WP_220635226.1">
    <property type="nucleotide sequence ID" value="NZ_CAJQUM010000001.1"/>
</dbReference>
<name>A0A916N8G7_9PROT</name>
<dbReference type="Proteomes" id="UP000742786">
    <property type="component" value="Unassembled WGS sequence"/>
</dbReference>
<accession>A0A916N8G7</accession>